<name>A0A0M3JVB7_ANISI</name>
<dbReference type="InterPro" id="IPR000719">
    <property type="entry name" value="Prot_kinase_dom"/>
</dbReference>
<evidence type="ECO:0000256" key="14">
    <source>
        <dbReference type="RuleBase" id="RU000304"/>
    </source>
</evidence>
<dbReference type="GO" id="GO:0106310">
    <property type="term" value="F:protein serine kinase activity"/>
    <property type="evidence" value="ECO:0007669"/>
    <property type="project" value="RHEA"/>
</dbReference>
<dbReference type="Pfam" id="PF00069">
    <property type="entry name" value="Pkinase"/>
    <property type="match status" value="1"/>
</dbReference>
<evidence type="ECO:0000256" key="6">
    <source>
        <dbReference type="ARBA" id="ARBA00022679"/>
    </source>
</evidence>
<comment type="similarity">
    <text evidence="2">Belongs to the protein kinase superfamily. CMGC Ser/Thr protein kinase family. MAP kinase subfamily.</text>
</comment>
<evidence type="ECO:0000256" key="5">
    <source>
        <dbReference type="ARBA" id="ARBA00022553"/>
    </source>
</evidence>
<accession>A0A0M3JVB7</accession>
<dbReference type="InterPro" id="IPR003527">
    <property type="entry name" value="MAP_kinase_CS"/>
</dbReference>
<sequence length="363" mass="41352">LRMAQTSTCTNGGTLVEVNGRTFDVSSKYKNLSYIGEGSYGMVVSALDATTQRRVAIKRMTPFSHSIFCQRTLREIQILSRMKHENIISIIEIIQPSCIQKMSTIYIVQEFMQTDLHKVLRSLRGQRLSTEHICFFLYQILRGLKYIHSANVIHRDLKPSNLLVNDSCDLKICDFGLARVIDPSKDHSGALTEYVATRWYRAPEVMCSSKCYTKAIDVWSVGCILAEMFNNKPLFPAKNYVEHLQLIFATIGSPSEDDLKSVANSSARSYIASMPVQQKQPWKKLYKDADSMALKLLDRMLTFDHNSRITVDQALAHPFLQQYYDPSDEPTCESPFTEDMDLDTLSIDQLKQLIFNVITGKCK</sequence>
<dbReference type="PROSITE" id="PS01351">
    <property type="entry name" value="MAPK"/>
    <property type="match status" value="1"/>
</dbReference>
<dbReference type="InterPro" id="IPR017441">
    <property type="entry name" value="Protein_kinase_ATP_BS"/>
</dbReference>
<dbReference type="GO" id="GO:0005524">
    <property type="term" value="F:ATP binding"/>
    <property type="evidence" value="ECO:0007669"/>
    <property type="project" value="UniProtKB-UniRule"/>
</dbReference>
<evidence type="ECO:0000256" key="1">
    <source>
        <dbReference type="ARBA" id="ARBA00001946"/>
    </source>
</evidence>
<keyword evidence="5" id="KW-0597">Phosphoprotein</keyword>
<evidence type="ECO:0000256" key="15">
    <source>
        <dbReference type="RuleBase" id="RU361165"/>
    </source>
</evidence>
<evidence type="ECO:0000256" key="11">
    <source>
        <dbReference type="ARBA" id="ARBA00047592"/>
    </source>
</evidence>
<evidence type="ECO:0000256" key="2">
    <source>
        <dbReference type="ARBA" id="ARBA00008832"/>
    </source>
</evidence>
<comment type="cofactor">
    <cofactor evidence="1 15">
        <name>Mg(2+)</name>
        <dbReference type="ChEBI" id="CHEBI:18420"/>
    </cofactor>
</comment>
<dbReference type="WBParaSite" id="ASIM_0001216601-mRNA-1">
    <property type="protein sequence ID" value="ASIM_0001216601-mRNA-1"/>
    <property type="gene ID" value="ASIM_0001216601"/>
</dbReference>
<evidence type="ECO:0000313" key="17">
    <source>
        <dbReference type="WBParaSite" id="ASIM_0001216601-mRNA-1"/>
    </source>
</evidence>
<dbReference type="FunFam" id="1.10.510.10:FF:000624">
    <property type="entry name" value="Mitogen-activated protein kinase"/>
    <property type="match status" value="1"/>
</dbReference>
<dbReference type="Gene3D" id="1.10.510.10">
    <property type="entry name" value="Transferase(Phosphotransferase) domain 1"/>
    <property type="match status" value="1"/>
</dbReference>
<keyword evidence="9 13" id="KW-0067">ATP-binding</keyword>
<evidence type="ECO:0000256" key="3">
    <source>
        <dbReference type="ARBA" id="ARBA00012411"/>
    </source>
</evidence>
<dbReference type="GO" id="GO:0004707">
    <property type="term" value="F:MAP kinase activity"/>
    <property type="evidence" value="ECO:0007669"/>
    <property type="project" value="UniProtKB-EC"/>
</dbReference>
<dbReference type="Gene3D" id="3.30.200.20">
    <property type="entry name" value="Phosphorylase Kinase, domain 1"/>
    <property type="match status" value="1"/>
</dbReference>
<keyword evidence="8 15" id="KW-0418">Kinase</keyword>
<evidence type="ECO:0000256" key="10">
    <source>
        <dbReference type="ARBA" id="ARBA00023306"/>
    </source>
</evidence>
<evidence type="ECO:0000256" key="8">
    <source>
        <dbReference type="ARBA" id="ARBA00022777"/>
    </source>
</evidence>
<comment type="catalytic activity">
    <reaction evidence="11 15">
        <text>L-threonyl-[protein] + ATP = O-phospho-L-threonyl-[protein] + ADP + H(+)</text>
        <dbReference type="Rhea" id="RHEA:46608"/>
        <dbReference type="Rhea" id="RHEA-COMP:11060"/>
        <dbReference type="Rhea" id="RHEA-COMP:11605"/>
        <dbReference type="ChEBI" id="CHEBI:15378"/>
        <dbReference type="ChEBI" id="CHEBI:30013"/>
        <dbReference type="ChEBI" id="CHEBI:30616"/>
        <dbReference type="ChEBI" id="CHEBI:61977"/>
        <dbReference type="ChEBI" id="CHEBI:456216"/>
        <dbReference type="EC" id="2.7.11.24"/>
    </reaction>
</comment>
<keyword evidence="15" id="KW-0460">Magnesium</keyword>
<dbReference type="InterPro" id="IPR050117">
    <property type="entry name" value="MAPK"/>
</dbReference>
<dbReference type="AlphaFoldDB" id="A0A0M3JVB7"/>
<dbReference type="InterPro" id="IPR011009">
    <property type="entry name" value="Kinase-like_dom_sf"/>
</dbReference>
<evidence type="ECO:0000256" key="4">
    <source>
        <dbReference type="ARBA" id="ARBA00022527"/>
    </source>
</evidence>
<dbReference type="EC" id="2.7.11.24" evidence="3 15"/>
<evidence type="ECO:0000256" key="13">
    <source>
        <dbReference type="PROSITE-ProRule" id="PRU10141"/>
    </source>
</evidence>
<feature type="domain" description="Protein kinase" evidence="16">
    <location>
        <begin position="29"/>
        <end position="320"/>
    </location>
</feature>
<comment type="activity regulation">
    <text evidence="15">Activated by threonine and tyrosine phosphorylation.</text>
</comment>
<keyword evidence="10" id="KW-0131">Cell cycle</keyword>
<comment type="catalytic activity">
    <reaction evidence="12">
        <text>L-seryl-[protein] + ATP = O-phospho-L-seryl-[protein] + ADP + H(+)</text>
        <dbReference type="Rhea" id="RHEA:17989"/>
        <dbReference type="Rhea" id="RHEA-COMP:9863"/>
        <dbReference type="Rhea" id="RHEA-COMP:11604"/>
        <dbReference type="ChEBI" id="CHEBI:15378"/>
        <dbReference type="ChEBI" id="CHEBI:29999"/>
        <dbReference type="ChEBI" id="CHEBI:30616"/>
        <dbReference type="ChEBI" id="CHEBI:83421"/>
        <dbReference type="ChEBI" id="CHEBI:456216"/>
        <dbReference type="EC" id="2.7.11.24"/>
    </reaction>
</comment>
<dbReference type="PROSITE" id="PS00108">
    <property type="entry name" value="PROTEIN_KINASE_ST"/>
    <property type="match status" value="1"/>
</dbReference>
<dbReference type="PRINTS" id="PR01770">
    <property type="entry name" value="ERK1ERK2MAPK"/>
</dbReference>
<dbReference type="PROSITE" id="PS00107">
    <property type="entry name" value="PROTEIN_KINASE_ATP"/>
    <property type="match status" value="1"/>
</dbReference>
<dbReference type="FunFam" id="3.30.200.20:FF:000046">
    <property type="entry name" value="Mitogen-activated protein kinase"/>
    <property type="match status" value="1"/>
</dbReference>
<dbReference type="GO" id="GO:0005737">
    <property type="term" value="C:cytoplasm"/>
    <property type="evidence" value="ECO:0007669"/>
    <property type="project" value="UniProtKB-ARBA"/>
</dbReference>
<dbReference type="InterPro" id="IPR008349">
    <property type="entry name" value="MAPK_ERK1/2"/>
</dbReference>
<keyword evidence="6 15" id="KW-0808">Transferase</keyword>
<dbReference type="PANTHER" id="PTHR24055">
    <property type="entry name" value="MITOGEN-ACTIVATED PROTEIN KINASE"/>
    <property type="match status" value="1"/>
</dbReference>
<protein>
    <recommendedName>
        <fullName evidence="3 15">Mitogen-activated protein kinase</fullName>
        <ecNumber evidence="3 15">2.7.11.24</ecNumber>
    </recommendedName>
</protein>
<comment type="similarity">
    <text evidence="15">Belongs to the protein kinase superfamily. Ser/Thr protein kinase family. MAP kinase subfamily.</text>
</comment>
<proteinExistence type="inferred from homology"/>
<keyword evidence="7 13" id="KW-0547">Nucleotide-binding</keyword>
<evidence type="ECO:0000256" key="9">
    <source>
        <dbReference type="ARBA" id="ARBA00022840"/>
    </source>
</evidence>
<dbReference type="PROSITE" id="PS50011">
    <property type="entry name" value="PROTEIN_KINASE_DOM"/>
    <property type="match status" value="1"/>
</dbReference>
<dbReference type="SMART" id="SM00220">
    <property type="entry name" value="S_TKc"/>
    <property type="match status" value="1"/>
</dbReference>
<evidence type="ECO:0000256" key="7">
    <source>
        <dbReference type="ARBA" id="ARBA00022741"/>
    </source>
</evidence>
<organism evidence="17">
    <name type="scientific">Anisakis simplex</name>
    <name type="common">Herring worm</name>
    <dbReference type="NCBI Taxonomy" id="6269"/>
    <lineage>
        <taxon>Eukaryota</taxon>
        <taxon>Metazoa</taxon>
        <taxon>Ecdysozoa</taxon>
        <taxon>Nematoda</taxon>
        <taxon>Chromadorea</taxon>
        <taxon>Rhabditida</taxon>
        <taxon>Spirurina</taxon>
        <taxon>Ascaridomorpha</taxon>
        <taxon>Ascaridoidea</taxon>
        <taxon>Anisakidae</taxon>
        <taxon>Anisakis</taxon>
        <taxon>Anisakis simplex complex</taxon>
    </lineage>
</organism>
<evidence type="ECO:0000256" key="12">
    <source>
        <dbReference type="ARBA" id="ARBA00048312"/>
    </source>
</evidence>
<feature type="binding site" evidence="13">
    <location>
        <position position="58"/>
    </location>
    <ligand>
        <name>ATP</name>
        <dbReference type="ChEBI" id="CHEBI:30616"/>
    </ligand>
</feature>
<evidence type="ECO:0000259" key="16">
    <source>
        <dbReference type="PROSITE" id="PS50011"/>
    </source>
</evidence>
<reference evidence="17" key="1">
    <citation type="submission" date="2017-02" db="UniProtKB">
        <authorList>
            <consortium name="WormBaseParasite"/>
        </authorList>
    </citation>
    <scope>IDENTIFICATION</scope>
</reference>
<dbReference type="InterPro" id="IPR008271">
    <property type="entry name" value="Ser/Thr_kinase_AS"/>
</dbReference>
<dbReference type="SUPFAM" id="SSF56112">
    <property type="entry name" value="Protein kinase-like (PK-like)"/>
    <property type="match status" value="1"/>
</dbReference>
<keyword evidence="4 14" id="KW-0723">Serine/threonine-protein kinase</keyword>